<dbReference type="AlphaFoldDB" id="A0A6B0V4N3"/>
<evidence type="ECO:0000313" key="2">
    <source>
        <dbReference type="EMBL" id="MXU97107.1"/>
    </source>
</evidence>
<dbReference type="EMBL" id="GIFC01015024">
    <property type="protein sequence ID" value="MXU97107.1"/>
    <property type="molecule type" value="Transcribed_RNA"/>
</dbReference>
<sequence length="246" mass="25991">MSAASGLLGLTGRSSTRSGASALWLRSMLSMLVCTLARAWSRSRASSWLDVSMLMSYAESSRAGASPMLVEGRSLRGSGGGGPPGKQGLRLRRRAPGVRPGPPRRAVGGLPPGRESLLRRRSLPSLLVRSSSRMRSRMYLSGTRPSLPAKWPLHQSGETWAYRVRWSPRLKDSSRSDRAAKSYWAVASSTSDLPKSCSEISGSPMRASSSVGAASTSTVPACSTICSGGDSPTSMSSGASALMYFS</sequence>
<protein>
    <submittedName>
        <fullName evidence="2">Uncharacterized protein</fullName>
    </submittedName>
</protein>
<accession>A0A6B0V4N3</accession>
<organism evidence="2">
    <name type="scientific">Ixodes ricinus</name>
    <name type="common">Common tick</name>
    <name type="synonym">Acarus ricinus</name>
    <dbReference type="NCBI Taxonomy" id="34613"/>
    <lineage>
        <taxon>Eukaryota</taxon>
        <taxon>Metazoa</taxon>
        <taxon>Ecdysozoa</taxon>
        <taxon>Arthropoda</taxon>
        <taxon>Chelicerata</taxon>
        <taxon>Arachnida</taxon>
        <taxon>Acari</taxon>
        <taxon>Parasitiformes</taxon>
        <taxon>Ixodida</taxon>
        <taxon>Ixodoidea</taxon>
        <taxon>Ixodidae</taxon>
        <taxon>Ixodinae</taxon>
        <taxon>Ixodes</taxon>
    </lineage>
</organism>
<reference evidence="2" key="1">
    <citation type="submission" date="2019-12" db="EMBL/GenBank/DDBJ databases">
        <title>An insight into the sialome of adult female Ixodes ricinus ticks feeding for 6 days.</title>
        <authorList>
            <person name="Perner J."/>
            <person name="Ribeiro J.M.C."/>
        </authorList>
    </citation>
    <scope>NUCLEOTIDE SEQUENCE</scope>
    <source>
        <strain evidence="2">Semi-engorged</strain>
        <tissue evidence="2">Salivary glands</tissue>
    </source>
</reference>
<feature type="region of interest" description="Disordered" evidence="1">
    <location>
        <begin position="73"/>
        <end position="116"/>
    </location>
</feature>
<feature type="compositionally biased region" description="Low complexity" evidence="1">
    <location>
        <begin position="104"/>
        <end position="115"/>
    </location>
</feature>
<name>A0A6B0V4N3_IXORI</name>
<proteinExistence type="predicted"/>
<evidence type="ECO:0000256" key="1">
    <source>
        <dbReference type="SAM" id="MobiDB-lite"/>
    </source>
</evidence>